<feature type="region of interest" description="Disordered" evidence="1">
    <location>
        <begin position="1"/>
        <end position="235"/>
    </location>
</feature>
<evidence type="ECO:0000256" key="1">
    <source>
        <dbReference type="SAM" id="MobiDB-lite"/>
    </source>
</evidence>
<feature type="region of interest" description="Disordered" evidence="1">
    <location>
        <begin position="358"/>
        <end position="486"/>
    </location>
</feature>
<gene>
    <name evidence="2" type="ORF">FFLO_05998</name>
</gene>
<evidence type="ECO:0000313" key="3">
    <source>
        <dbReference type="Proteomes" id="UP000812966"/>
    </source>
</evidence>
<feature type="compositionally biased region" description="Basic and acidic residues" evidence="1">
    <location>
        <begin position="157"/>
        <end position="166"/>
    </location>
</feature>
<proteinExistence type="predicted"/>
<protein>
    <submittedName>
        <fullName evidence="2">Uncharacterized protein</fullName>
    </submittedName>
</protein>
<dbReference type="EMBL" id="JABELV010000172">
    <property type="protein sequence ID" value="KAG7528667.1"/>
    <property type="molecule type" value="Genomic_DNA"/>
</dbReference>
<dbReference type="AlphaFoldDB" id="A0A8K0NMM3"/>
<name>A0A8K0NMM3_9TREE</name>
<feature type="compositionally biased region" description="Low complexity" evidence="1">
    <location>
        <begin position="98"/>
        <end position="107"/>
    </location>
</feature>
<sequence length="486" mass="51768">MEEPTRVEVHTVGSRPASRATMKSIKAQSKAATDVKPIVTESRPHASNKSPAPCVTRRDSHYGYAEKPTAKPATRVTTAPSIRSVRPDVRESVEVVEHAPAPVEVNELPPPTVPSESKKATTHKSVMRLPSPAERRPEETNHTAPVQSNPPSAARLSPEERARDSSHGSAWTDTMLSGSESRRRRPGSRDREGDGHRSGSDTGSYRRSRRRSPSPPRRRISVQGPVGYLGANNMQPPFSAPAGGPVVHPPMIGPMMPNFRGMMPRPPVMPMIPRSRPAPIMPPPQQAYGWMGGMSPAAPMTGWMPQGPMSGMSPMNPMQNRASISAPPTGVGGMSGAMNGMGVGGAMAPGIGVNRMRREAAGRSDQRRSSGARLPAMNRDAIPQSSRRRRSNPGPSAGMPRRSGPGGVPRAPNPGTSGRRRTTGRAAAGGQIPRRSGGGVPRPSGRPSGSRSRPVQANRTAPPRATGNRDTKGWVRNVLALGRRPE</sequence>
<organism evidence="2 3">
    <name type="scientific">Filobasidium floriforme</name>
    <dbReference type="NCBI Taxonomy" id="5210"/>
    <lineage>
        <taxon>Eukaryota</taxon>
        <taxon>Fungi</taxon>
        <taxon>Dikarya</taxon>
        <taxon>Basidiomycota</taxon>
        <taxon>Agaricomycotina</taxon>
        <taxon>Tremellomycetes</taxon>
        <taxon>Filobasidiales</taxon>
        <taxon>Filobasidiaceae</taxon>
        <taxon>Filobasidium</taxon>
    </lineage>
</organism>
<feature type="compositionally biased region" description="Basic and acidic residues" evidence="1">
    <location>
        <begin position="358"/>
        <end position="368"/>
    </location>
</feature>
<feature type="compositionally biased region" description="Basic and acidic residues" evidence="1">
    <location>
        <begin position="187"/>
        <end position="199"/>
    </location>
</feature>
<reference evidence="2" key="1">
    <citation type="submission" date="2020-04" db="EMBL/GenBank/DDBJ databases">
        <title>Analysis of mating type loci in Filobasidium floriforme.</title>
        <authorList>
            <person name="Nowrousian M."/>
        </authorList>
    </citation>
    <scope>NUCLEOTIDE SEQUENCE</scope>
    <source>
        <strain evidence="2">CBS 6242</strain>
    </source>
</reference>
<feature type="compositionally biased region" description="Polar residues" evidence="1">
    <location>
        <begin position="142"/>
        <end position="151"/>
    </location>
</feature>
<feature type="compositionally biased region" description="Basic residues" evidence="1">
    <location>
        <begin position="206"/>
        <end position="220"/>
    </location>
</feature>
<dbReference type="Proteomes" id="UP000812966">
    <property type="component" value="Unassembled WGS sequence"/>
</dbReference>
<evidence type="ECO:0000313" key="2">
    <source>
        <dbReference type="EMBL" id="KAG7528667.1"/>
    </source>
</evidence>
<feature type="compositionally biased region" description="Polar residues" evidence="1">
    <location>
        <begin position="167"/>
        <end position="176"/>
    </location>
</feature>
<feature type="compositionally biased region" description="Low complexity" evidence="1">
    <location>
        <begin position="424"/>
        <end position="455"/>
    </location>
</feature>
<keyword evidence="3" id="KW-1185">Reference proteome</keyword>
<feature type="compositionally biased region" description="Basic and acidic residues" evidence="1">
    <location>
        <begin position="85"/>
        <end position="97"/>
    </location>
</feature>
<comment type="caution">
    <text evidence="2">The sequence shown here is derived from an EMBL/GenBank/DDBJ whole genome shotgun (WGS) entry which is preliminary data.</text>
</comment>
<accession>A0A8K0NMM3</accession>